<accession>A0A2J6SR71</accession>
<reference evidence="1 2" key="1">
    <citation type="submission" date="2016-04" db="EMBL/GenBank/DDBJ databases">
        <title>A degradative enzymes factory behind the ericoid mycorrhizal symbiosis.</title>
        <authorList>
            <consortium name="DOE Joint Genome Institute"/>
            <person name="Martino E."/>
            <person name="Morin E."/>
            <person name="Grelet G."/>
            <person name="Kuo A."/>
            <person name="Kohler A."/>
            <person name="Daghino S."/>
            <person name="Barry K."/>
            <person name="Choi C."/>
            <person name="Cichocki N."/>
            <person name="Clum A."/>
            <person name="Copeland A."/>
            <person name="Hainaut M."/>
            <person name="Haridas S."/>
            <person name="Labutti K."/>
            <person name="Lindquist E."/>
            <person name="Lipzen A."/>
            <person name="Khouja H.-R."/>
            <person name="Murat C."/>
            <person name="Ohm R."/>
            <person name="Olson A."/>
            <person name="Spatafora J."/>
            <person name="Veneault-Fourrey C."/>
            <person name="Henrissat B."/>
            <person name="Grigoriev I."/>
            <person name="Martin F."/>
            <person name="Perotto S."/>
        </authorList>
    </citation>
    <scope>NUCLEOTIDE SEQUENCE [LARGE SCALE GENOMIC DNA]</scope>
    <source>
        <strain evidence="1 2">E</strain>
    </source>
</reference>
<evidence type="ECO:0000313" key="1">
    <source>
        <dbReference type="EMBL" id="PMD53274.1"/>
    </source>
</evidence>
<dbReference type="RefSeq" id="XP_024730178.1">
    <property type="nucleotide sequence ID" value="XM_024883872.1"/>
</dbReference>
<protein>
    <recommendedName>
        <fullName evidence="3">BTB domain-containing protein</fullName>
    </recommendedName>
</protein>
<proteinExistence type="predicted"/>
<dbReference type="AlphaFoldDB" id="A0A2J6SR71"/>
<sequence length="344" mass="38571">MSPFKKESLHMLTRPRATPALPTPPTFNFPTGDVTVLLSNVSDPDTTTRALASTSSLSIASPVWKKFLCPPWATDSTTPATSLDFTSDPLFAITLLLQVAHLQFRNIPSKLPYSQLLQVAILCDQYSCASLVAPWLDSWLSDEKPASKEDGKEGWLFIAWAFGRESVFEELAKKLVFEVKIGKNGKCLTKNGEVMPEPMPNEILESVLKIRAEIIEQLFRIPFTWLTNFEQSTKPLCLRNYDKEACDAMIYGSVARGIQKASLWPLTTSRNITLSIEELANVLKGIKIQILQEPRGKSVEWSHINCKTINMHFGVAKILDSVGNPVLDCHRLHMREQRGEVKDK</sequence>
<organism evidence="1 2">
    <name type="scientific">Hyaloscypha bicolor E</name>
    <dbReference type="NCBI Taxonomy" id="1095630"/>
    <lineage>
        <taxon>Eukaryota</taxon>
        <taxon>Fungi</taxon>
        <taxon>Dikarya</taxon>
        <taxon>Ascomycota</taxon>
        <taxon>Pezizomycotina</taxon>
        <taxon>Leotiomycetes</taxon>
        <taxon>Helotiales</taxon>
        <taxon>Hyaloscyphaceae</taxon>
        <taxon>Hyaloscypha</taxon>
        <taxon>Hyaloscypha bicolor</taxon>
    </lineage>
</organism>
<dbReference type="Proteomes" id="UP000235371">
    <property type="component" value="Unassembled WGS sequence"/>
</dbReference>
<name>A0A2J6SR71_9HELO</name>
<evidence type="ECO:0008006" key="3">
    <source>
        <dbReference type="Google" id="ProtNLM"/>
    </source>
</evidence>
<dbReference type="EMBL" id="KZ613887">
    <property type="protein sequence ID" value="PMD53274.1"/>
    <property type="molecule type" value="Genomic_DNA"/>
</dbReference>
<dbReference type="InParanoid" id="A0A2J6SR71"/>
<dbReference type="GeneID" id="36591949"/>
<keyword evidence="2" id="KW-1185">Reference proteome</keyword>
<dbReference type="STRING" id="1095630.A0A2J6SR71"/>
<evidence type="ECO:0000313" key="2">
    <source>
        <dbReference type="Proteomes" id="UP000235371"/>
    </source>
</evidence>
<dbReference type="OrthoDB" id="5275938at2759"/>
<gene>
    <name evidence="1" type="ORF">K444DRAFT_635505</name>
</gene>